<evidence type="ECO:0000259" key="17">
    <source>
        <dbReference type="SMART" id="SM00458"/>
    </source>
</evidence>
<keyword evidence="11" id="KW-1133">Transmembrane helix</keyword>
<dbReference type="SUPFAM" id="SSF50370">
    <property type="entry name" value="Ricin B-like lectins"/>
    <property type="match status" value="1"/>
</dbReference>
<evidence type="ECO:0000256" key="6">
    <source>
        <dbReference type="ARBA" id="ARBA00022679"/>
    </source>
</evidence>
<dbReference type="EC" id="2.4.1.-" evidence="16"/>
<evidence type="ECO:0000256" key="11">
    <source>
        <dbReference type="ARBA" id="ARBA00022989"/>
    </source>
</evidence>
<evidence type="ECO:0000256" key="13">
    <source>
        <dbReference type="ARBA" id="ARBA00023136"/>
    </source>
</evidence>
<keyword evidence="6 16" id="KW-0808">Transferase</keyword>
<dbReference type="Proteomes" id="UP000887565">
    <property type="component" value="Unplaced"/>
</dbReference>
<accession>A0A915K183</accession>
<dbReference type="InterPro" id="IPR045885">
    <property type="entry name" value="GalNAc-T"/>
</dbReference>
<protein>
    <recommendedName>
        <fullName evidence="16">Polypeptide N-acetylgalactosaminyltransferase</fullName>
        <ecNumber evidence="16">2.4.1.-</ecNumber>
    </recommendedName>
    <alternativeName>
        <fullName evidence="16">Protein-UDP acetylgalactosaminyltransferase</fullName>
    </alternativeName>
</protein>
<keyword evidence="12 16" id="KW-0333">Golgi apparatus</keyword>
<dbReference type="InterPro" id="IPR029044">
    <property type="entry name" value="Nucleotide-diphossugar_trans"/>
</dbReference>
<dbReference type="CDD" id="cd02510">
    <property type="entry name" value="pp-GalNAc-T"/>
    <property type="match status" value="1"/>
</dbReference>
<evidence type="ECO:0000256" key="5">
    <source>
        <dbReference type="ARBA" id="ARBA00022676"/>
    </source>
</evidence>
<evidence type="ECO:0000256" key="15">
    <source>
        <dbReference type="ARBA" id="ARBA00023211"/>
    </source>
</evidence>
<comment type="subcellular location">
    <subcellularLocation>
        <location evidence="2 16">Golgi apparatus membrane</location>
        <topology evidence="2 16">Single-pass type II membrane protein</topology>
    </subcellularLocation>
</comment>
<reference evidence="19" key="1">
    <citation type="submission" date="2022-11" db="UniProtKB">
        <authorList>
            <consortium name="WormBaseParasite"/>
        </authorList>
    </citation>
    <scope>IDENTIFICATION</scope>
</reference>
<proteinExistence type="inferred from homology"/>
<feature type="domain" description="Ricin B lectin" evidence="17">
    <location>
        <begin position="465"/>
        <end position="605"/>
    </location>
</feature>
<keyword evidence="10" id="KW-0735">Signal-anchor</keyword>
<dbReference type="PROSITE" id="PS50231">
    <property type="entry name" value="RICIN_B_LECTIN"/>
    <property type="match status" value="1"/>
</dbReference>
<dbReference type="Gene3D" id="2.80.10.50">
    <property type="match status" value="1"/>
</dbReference>
<dbReference type="SMART" id="SM00458">
    <property type="entry name" value="RICIN"/>
    <property type="match status" value="1"/>
</dbReference>
<evidence type="ECO:0000256" key="3">
    <source>
        <dbReference type="ARBA" id="ARBA00004922"/>
    </source>
</evidence>
<dbReference type="CDD" id="cd23437">
    <property type="entry name" value="beta-trefoil_Ricin_GALNT7"/>
    <property type="match status" value="1"/>
</dbReference>
<dbReference type="GO" id="GO:0004653">
    <property type="term" value="F:polypeptide N-acetylgalactosaminyltransferase activity"/>
    <property type="evidence" value="ECO:0007669"/>
    <property type="project" value="TreeGrafter"/>
</dbReference>
<dbReference type="InterPro" id="IPR035992">
    <property type="entry name" value="Ricin_B-like_lectins"/>
</dbReference>
<organism evidence="18 19">
    <name type="scientific">Romanomermis culicivorax</name>
    <name type="common">Nematode worm</name>
    <dbReference type="NCBI Taxonomy" id="13658"/>
    <lineage>
        <taxon>Eukaryota</taxon>
        <taxon>Metazoa</taxon>
        <taxon>Ecdysozoa</taxon>
        <taxon>Nematoda</taxon>
        <taxon>Enoplea</taxon>
        <taxon>Dorylaimia</taxon>
        <taxon>Mermithida</taxon>
        <taxon>Mermithoidea</taxon>
        <taxon>Mermithidae</taxon>
        <taxon>Romanomermis</taxon>
    </lineage>
</organism>
<comment type="pathway">
    <text evidence="3 16">Protein modification; protein glycosylation.</text>
</comment>
<dbReference type="GO" id="GO:0006493">
    <property type="term" value="P:protein O-linked glycosylation"/>
    <property type="evidence" value="ECO:0007669"/>
    <property type="project" value="TreeGrafter"/>
</dbReference>
<name>A0A915K183_ROMCU</name>
<evidence type="ECO:0000256" key="7">
    <source>
        <dbReference type="ARBA" id="ARBA00022692"/>
    </source>
</evidence>
<dbReference type="Pfam" id="PF00535">
    <property type="entry name" value="Glycos_transf_2"/>
    <property type="match status" value="1"/>
</dbReference>
<dbReference type="WBParaSite" id="nRc.2.0.1.t32432-RA">
    <property type="protein sequence ID" value="nRc.2.0.1.t32432-RA"/>
    <property type="gene ID" value="nRc.2.0.1.g32432"/>
</dbReference>
<dbReference type="GO" id="GO:0000139">
    <property type="term" value="C:Golgi membrane"/>
    <property type="evidence" value="ECO:0007669"/>
    <property type="project" value="UniProtKB-SubCell"/>
</dbReference>
<dbReference type="InterPro" id="IPR000772">
    <property type="entry name" value="Ricin_B_lectin"/>
</dbReference>
<dbReference type="InterPro" id="IPR001173">
    <property type="entry name" value="Glyco_trans_2-like"/>
</dbReference>
<evidence type="ECO:0000256" key="4">
    <source>
        <dbReference type="ARBA" id="ARBA00005680"/>
    </source>
</evidence>
<dbReference type="PANTHER" id="PTHR11675:SF68">
    <property type="entry name" value="N-ACETYLGALACTOSAMINYLTRANSFERASE 7"/>
    <property type="match status" value="1"/>
</dbReference>
<evidence type="ECO:0000256" key="12">
    <source>
        <dbReference type="ARBA" id="ARBA00023034"/>
    </source>
</evidence>
<dbReference type="OMA" id="WYKRIHV"/>
<dbReference type="GO" id="GO:0046872">
    <property type="term" value="F:metal ion binding"/>
    <property type="evidence" value="ECO:0007669"/>
    <property type="project" value="UniProtKB-KW"/>
</dbReference>
<comment type="cofactor">
    <cofactor evidence="1 16">
        <name>Mn(2+)</name>
        <dbReference type="ChEBI" id="CHEBI:29035"/>
    </cofactor>
</comment>
<keyword evidence="15 16" id="KW-0464">Manganese</keyword>
<evidence type="ECO:0000256" key="2">
    <source>
        <dbReference type="ARBA" id="ARBA00004323"/>
    </source>
</evidence>
<dbReference type="AlphaFoldDB" id="A0A915K183"/>
<evidence type="ECO:0000256" key="14">
    <source>
        <dbReference type="ARBA" id="ARBA00023157"/>
    </source>
</evidence>
<evidence type="ECO:0000256" key="16">
    <source>
        <dbReference type="RuleBase" id="RU361242"/>
    </source>
</evidence>
<dbReference type="Pfam" id="PF00652">
    <property type="entry name" value="Ricin_B_lectin"/>
    <property type="match status" value="1"/>
</dbReference>
<dbReference type="Gene3D" id="3.90.550.10">
    <property type="entry name" value="Spore Coat Polysaccharide Biosynthesis Protein SpsA, Chain A"/>
    <property type="match status" value="1"/>
</dbReference>
<keyword evidence="13" id="KW-0472">Membrane</keyword>
<evidence type="ECO:0000256" key="10">
    <source>
        <dbReference type="ARBA" id="ARBA00022968"/>
    </source>
</evidence>
<sequence>MQKVMFTKAKNSKAPQNDYNQVIISDKDIAAVDKSSLFLVSKTVFKEGVLGNFEIDSSERGQAVNTDNQDASRRANHEFGFDTYVSDKISLHRSIPDTRPDECKYWHYPYVLPKTTVVVVFHNEGWSPLLRTVHSIIDHTPVNLLREVLLVDDFSDKHHLKRKLDTYIKTLGKKVRLVRNKQREGLIRSRSIGAENALGEVVVFLDAHCECNTNWLPPLLAPIAEDSRTVTVPVIDSIDMNTWAYHPQYGGRTDILYRGIFEWGLLYKETELPEEEMKDRKYNSAPFRSPTHAGGLFAINRKWFERLGYYDPGLQIWGGENFELSFKVWQCGGRVLNVPCSRVGHVYRSHMPYKFGNLSGPIISTRQPFTKLKKLKLSSLQGNGYCEDRNDGFRNYKRVAEVWMDEYKEYYYAREPFMRYRNAGDLSKQKLIRQKNNCKNFSWYMNNIAYDMPRLYPAQPPNVAWGELINVPTKLCVDTMGQPIPGTLGVSGCHGYGGNQACNKIKLENRNRNHGLENLKTETLYRVNTEGQMSTGEWCITAVGSRLQTGRCRMGSINGYWEYRKETQQLYHKKKDKCLNVDSSNEILNLANCDTNNEYQKFRWKQLRI</sequence>
<evidence type="ECO:0000256" key="1">
    <source>
        <dbReference type="ARBA" id="ARBA00001936"/>
    </source>
</evidence>
<keyword evidence="18" id="KW-1185">Reference proteome</keyword>
<dbReference type="PANTHER" id="PTHR11675">
    <property type="entry name" value="N-ACETYLGALACTOSAMINYLTRANSFERASE"/>
    <property type="match status" value="1"/>
</dbReference>
<keyword evidence="14 16" id="KW-1015">Disulfide bond</keyword>
<evidence type="ECO:0000256" key="8">
    <source>
        <dbReference type="ARBA" id="ARBA00022723"/>
    </source>
</evidence>
<evidence type="ECO:0000256" key="9">
    <source>
        <dbReference type="ARBA" id="ARBA00022734"/>
    </source>
</evidence>
<dbReference type="GO" id="GO:0030246">
    <property type="term" value="F:carbohydrate binding"/>
    <property type="evidence" value="ECO:0007669"/>
    <property type="project" value="UniProtKB-KW"/>
</dbReference>
<comment type="similarity">
    <text evidence="4 16">Belongs to the glycosyltransferase 2 family. GalNAc-T subfamily.</text>
</comment>
<keyword evidence="8" id="KW-0479">Metal-binding</keyword>
<evidence type="ECO:0000313" key="18">
    <source>
        <dbReference type="Proteomes" id="UP000887565"/>
    </source>
</evidence>
<evidence type="ECO:0000313" key="19">
    <source>
        <dbReference type="WBParaSite" id="nRc.2.0.1.t32432-RA"/>
    </source>
</evidence>
<keyword evidence="7" id="KW-0812">Transmembrane</keyword>
<keyword evidence="9 16" id="KW-0430">Lectin</keyword>
<dbReference type="SUPFAM" id="SSF53448">
    <property type="entry name" value="Nucleotide-diphospho-sugar transferases"/>
    <property type="match status" value="1"/>
</dbReference>
<keyword evidence="5 16" id="KW-0328">Glycosyltransferase</keyword>